<dbReference type="PANTHER" id="PTHR42964:SF1">
    <property type="entry name" value="POLYKETIDE BIOSYNTHESIS ENOYL-COA HYDRATASE PKSH-RELATED"/>
    <property type="match status" value="1"/>
</dbReference>
<accession>A0A0D0QJR7</accession>
<dbReference type="Pfam" id="PF00378">
    <property type="entry name" value="ECH_1"/>
    <property type="match status" value="1"/>
</dbReference>
<protein>
    <submittedName>
        <fullName evidence="2">Enoyl-CoA hydratase/carnithine racemase</fullName>
        <ecNumber evidence="2">4.2.1.18</ecNumber>
    </submittedName>
</protein>
<dbReference type="eggNOG" id="COG1024">
    <property type="taxonomic scope" value="Bacteria"/>
</dbReference>
<dbReference type="NCBIfam" id="NF005675">
    <property type="entry name" value="PRK07468.1"/>
    <property type="match status" value="1"/>
</dbReference>
<keyword evidence="3" id="KW-1185">Reference proteome</keyword>
<dbReference type="InterPro" id="IPR001753">
    <property type="entry name" value="Enoyl-CoA_hydra/iso"/>
</dbReference>
<dbReference type="InterPro" id="IPR014748">
    <property type="entry name" value="Enoyl-CoA_hydra_C"/>
</dbReference>
<dbReference type="EC" id="4.2.1.18" evidence="2"/>
<dbReference type="GO" id="GO:0004490">
    <property type="term" value="F:methylglutaconyl-CoA hydratase activity"/>
    <property type="evidence" value="ECO:0007669"/>
    <property type="project" value="UniProtKB-EC"/>
</dbReference>
<comment type="similarity">
    <text evidence="1">Belongs to the enoyl-CoA hydratase/isomerase family.</text>
</comment>
<dbReference type="RefSeq" id="WP_018301904.1">
    <property type="nucleotide sequence ID" value="NZ_KB902280.1"/>
</dbReference>
<dbReference type="PANTHER" id="PTHR42964">
    <property type="entry name" value="ENOYL-COA HYDRATASE"/>
    <property type="match status" value="1"/>
</dbReference>
<dbReference type="Gene3D" id="3.90.226.10">
    <property type="entry name" value="2-enoyl-CoA Hydratase, Chain A, domain 1"/>
    <property type="match status" value="1"/>
</dbReference>
<dbReference type="CDD" id="cd06558">
    <property type="entry name" value="crotonase-like"/>
    <property type="match status" value="1"/>
</dbReference>
<gene>
    <name evidence="2" type="ORF">Wenmar_00014</name>
</gene>
<dbReference type="Proteomes" id="UP000035100">
    <property type="component" value="Unassembled WGS sequence"/>
</dbReference>
<sequence>MTDTLTTEIDGQGVATVTLNLPDSRNALSGAMIGELTEAAEHLGADPSIRAVVLRGAGKVFCAGGDLTWMKAQIAATRAERIAEATRLADMFGRLNEMPKPLIVRIHGGAFGGGVGLACVADVAVAAEGTTFGLTETKLGLIPATISPYVIARMGEGRARQVFMSSRTFDADEAVRLGIVARVVPEPELDDAVRAEVEPFLHVAPGAVAASKRLARELGPRIDAQVVAATILRLADTWEGDEAAHGIDAFLSRTKPRWA</sequence>
<dbReference type="AlphaFoldDB" id="A0A0D0QJR7"/>
<dbReference type="SUPFAM" id="SSF52096">
    <property type="entry name" value="ClpP/crotonase"/>
    <property type="match status" value="1"/>
</dbReference>
<evidence type="ECO:0000313" key="3">
    <source>
        <dbReference type="Proteomes" id="UP000035100"/>
    </source>
</evidence>
<dbReference type="InterPro" id="IPR051683">
    <property type="entry name" value="Enoyl-CoA_Hydratase/Isomerase"/>
</dbReference>
<dbReference type="STRING" id="1123501.Wenmar_00014"/>
<reference evidence="2 3" key="1">
    <citation type="submission" date="2013-01" db="EMBL/GenBank/DDBJ databases">
        <authorList>
            <person name="Fiebig A."/>
            <person name="Goeker M."/>
            <person name="Klenk H.-P.P."/>
        </authorList>
    </citation>
    <scope>NUCLEOTIDE SEQUENCE [LARGE SCALE GENOMIC DNA]</scope>
    <source>
        <strain evidence="2 3">DSM 24838</strain>
    </source>
</reference>
<dbReference type="OrthoDB" id="9795613at2"/>
<keyword evidence="2" id="KW-0456">Lyase</keyword>
<name>A0A0D0QJR7_9RHOB</name>
<dbReference type="EMBL" id="AONG01000002">
    <property type="protein sequence ID" value="KIQ71248.1"/>
    <property type="molecule type" value="Genomic_DNA"/>
</dbReference>
<evidence type="ECO:0000313" key="2">
    <source>
        <dbReference type="EMBL" id="KIQ71248.1"/>
    </source>
</evidence>
<comment type="caution">
    <text evidence="2">The sequence shown here is derived from an EMBL/GenBank/DDBJ whole genome shotgun (WGS) entry which is preliminary data.</text>
</comment>
<dbReference type="PATRIC" id="fig|1123501.6.peg.81"/>
<dbReference type="Gene3D" id="1.10.12.10">
    <property type="entry name" value="Lyase 2-enoyl-coa Hydratase, Chain A, domain 2"/>
    <property type="match status" value="1"/>
</dbReference>
<proteinExistence type="inferred from homology"/>
<dbReference type="InterPro" id="IPR029045">
    <property type="entry name" value="ClpP/crotonase-like_dom_sf"/>
</dbReference>
<organism evidence="2 3">
    <name type="scientific">Wenxinia marina DSM 24838</name>
    <dbReference type="NCBI Taxonomy" id="1123501"/>
    <lineage>
        <taxon>Bacteria</taxon>
        <taxon>Pseudomonadati</taxon>
        <taxon>Pseudomonadota</taxon>
        <taxon>Alphaproteobacteria</taxon>
        <taxon>Rhodobacterales</taxon>
        <taxon>Roseobacteraceae</taxon>
        <taxon>Wenxinia</taxon>
    </lineage>
</organism>
<evidence type="ECO:0000256" key="1">
    <source>
        <dbReference type="ARBA" id="ARBA00005254"/>
    </source>
</evidence>